<dbReference type="SMART" id="SM00220">
    <property type="entry name" value="S_TKc"/>
    <property type="match status" value="1"/>
</dbReference>
<dbReference type="Gene3D" id="1.10.510.10">
    <property type="entry name" value="Transferase(Phosphotransferase) domain 1"/>
    <property type="match status" value="1"/>
</dbReference>
<gene>
    <name evidence="2" type="ORF">TCNE_LOCUS10679</name>
</gene>
<dbReference type="Proteomes" id="UP000050794">
    <property type="component" value="Unassembled WGS sequence"/>
</dbReference>
<evidence type="ECO:0000313" key="2">
    <source>
        <dbReference type="EMBL" id="VDM42000.1"/>
    </source>
</evidence>
<keyword evidence="3" id="KW-1185">Reference proteome</keyword>
<reference evidence="2 3" key="2">
    <citation type="submission" date="2018-11" db="EMBL/GenBank/DDBJ databases">
        <authorList>
            <consortium name="Pathogen Informatics"/>
        </authorList>
    </citation>
    <scope>NUCLEOTIDE SEQUENCE [LARGE SCALE GENOMIC DNA]</scope>
</reference>
<evidence type="ECO:0000313" key="3">
    <source>
        <dbReference type="Proteomes" id="UP000050794"/>
    </source>
</evidence>
<protein>
    <submittedName>
        <fullName evidence="4">Protein kinase domain-containing protein</fullName>
    </submittedName>
</protein>
<evidence type="ECO:0000259" key="1">
    <source>
        <dbReference type="PROSITE" id="PS50011"/>
    </source>
</evidence>
<dbReference type="PROSITE" id="PS00108">
    <property type="entry name" value="PROTEIN_KINASE_ST"/>
    <property type="match status" value="1"/>
</dbReference>
<dbReference type="GO" id="GO:0005524">
    <property type="term" value="F:ATP binding"/>
    <property type="evidence" value="ECO:0007669"/>
    <property type="project" value="InterPro"/>
</dbReference>
<sequence>MQCCEAGRTCVSSRYVEIVATVAEKEIVYCNLWEWERRSEEGQLDPVLFYDRALGAFGEVKLVVDSRNVSIAVAMKCIDLQRHPHVIDAVRKEALLQRMLRGHRNIVQYIGMRVEGGSEFQIFLEYADGGELFDQIEPDIGMPPAKAQFYFRQLIDGVKFIHSMGIVHRDIKPENILLTQNGNFSFRPTFILQNACWQCHIYADARGYLPVCMSGQ</sequence>
<proteinExistence type="predicted"/>
<dbReference type="WBParaSite" id="TCNE_0001067901-mRNA-1">
    <property type="protein sequence ID" value="TCNE_0001067901-mRNA-1"/>
    <property type="gene ID" value="TCNE_0001067901"/>
</dbReference>
<accession>A0A183UQA9</accession>
<dbReference type="PANTHER" id="PTHR44167">
    <property type="entry name" value="OVARIAN-SPECIFIC SERINE/THREONINE-PROTEIN KINASE LOK-RELATED"/>
    <property type="match status" value="1"/>
</dbReference>
<dbReference type="PANTHER" id="PTHR44167:SF30">
    <property type="entry name" value="PHOSPHORYLASE KINASE"/>
    <property type="match status" value="1"/>
</dbReference>
<reference evidence="4" key="1">
    <citation type="submission" date="2016-06" db="UniProtKB">
        <authorList>
            <consortium name="WormBaseParasite"/>
        </authorList>
    </citation>
    <scope>IDENTIFICATION</scope>
</reference>
<dbReference type="Pfam" id="PF00069">
    <property type="entry name" value="Pkinase"/>
    <property type="match status" value="1"/>
</dbReference>
<dbReference type="GO" id="GO:0044773">
    <property type="term" value="P:mitotic DNA damage checkpoint signaling"/>
    <property type="evidence" value="ECO:0007669"/>
    <property type="project" value="TreeGrafter"/>
</dbReference>
<dbReference type="InterPro" id="IPR008271">
    <property type="entry name" value="Ser/Thr_kinase_AS"/>
</dbReference>
<dbReference type="PROSITE" id="PS50011">
    <property type="entry name" value="PROTEIN_KINASE_DOM"/>
    <property type="match status" value="1"/>
</dbReference>
<dbReference type="GO" id="GO:0004674">
    <property type="term" value="F:protein serine/threonine kinase activity"/>
    <property type="evidence" value="ECO:0007669"/>
    <property type="project" value="TreeGrafter"/>
</dbReference>
<organism evidence="3 4">
    <name type="scientific">Toxocara canis</name>
    <name type="common">Canine roundworm</name>
    <dbReference type="NCBI Taxonomy" id="6265"/>
    <lineage>
        <taxon>Eukaryota</taxon>
        <taxon>Metazoa</taxon>
        <taxon>Ecdysozoa</taxon>
        <taxon>Nematoda</taxon>
        <taxon>Chromadorea</taxon>
        <taxon>Rhabditida</taxon>
        <taxon>Spirurina</taxon>
        <taxon>Ascaridomorpha</taxon>
        <taxon>Ascaridoidea</taxon>
        <taxon>Toxocaridae</taxon>
        <taxon>Toxocara</taxon>
    </lineage>
</organism>
<evidence type="ECO:0000313" key="4">
    <source>
        <dbReference type="WBParaSite" id="TCNE_0001067901-mRNA-1"/>
    </source>
</evidence>
<dbReference type="SUPFAM" id="SSF56112">
    <property type="entry name" value="Protein kinase-like (PK-like)"/>
    <property type="match status" value="1"/>
</dbReference>
<dbReference type="InterPro" id="IPR011009">
    <property type="entry name" value="Kinase-like_dom_sf"/>
</dbReference>
<dbReference type="AlphaFoldDB" id="A0A183UQA9"/>
<feature type="domain" description="Protein kinase" evidence="1">
    <location>
        <begin position="46"/>
        <end position="216"/>
    </location>
</feature>
<name>A0A183UQA9_TOXCA</name>
<dbReference type="GO" id="GO:0005634">
    <property type="term" value="C:nucleus"/>
    <property type="evidence" value="ECO:0007669"/>
    <property type="project" value="TreeGrafter"/>
</dbReference>
<dbReference type="InterPro" id="IPR000719">
    <property type="entry name" value="Prot_kinase_dom"/>
</dbReference>
<dbReference type="EMBL" id="UYWY01020582">
    <property type="protein sequence ID" value="VDM42000.1"/>
    <property type="molecule type" value="Genomic_DNA"/>
</dbReference>